<feature type="domain" description="DUF6570" evidence="1">
    <location>
        <begin position="1"/>
        <end position="82"/>
    </location>
</feature>
<dbReference type="EMBL" id="KV417539">
    <property type="protein sequence ID" value="KZP22506.1"/>
    <property type="molecule type" value="Genomic_DNA"/>
</dbReference>
<dbReference type="Pfam" id="PF20209">
    <property type="entry name" value="DUF6570"/>
    <property type="match status" value="1"/>
</dbReference>
<feature type="non-terminal residue" evidence="2">
    <location>
        <position position="215"/>
    </location>
</feature>
<evidence type="ECO:0000313" key="2">
    <source>
        <dbReference type="EMBL" id="KZP22506.1"/>
    </source>
</evidence>
<organism evidence="2 3">
    <name type="scientific">Athelia psychrophila</name>
    <dbReference type="NCBI Taxonomy" id="1759441"/>
    <lineage>
        <taxon>Eukaryota</taxon>
        <taxon>Fungi</taxon>
        <taxon>Dikarya</taxon>
        <taxon>Basidiomycota</taxon>
        <taxon>Agaricomycotina</taxon>
        <taxon>Agaricomycetes</taxon>
        <taxon>Agaricomycetidae</taxon>
        <taxon>Atheliales</taxon>
        <taxon>Atheliaceae</taxon>
        <taxon>Athelia</taxon>
    </lineage>
</organism>
<keyword evidence="3" id="KW-1185">Reference proteome</keyword>
<dbReference type="OrthoDB" id="3221862at2759"/>
<proteinExistence type="predicted"/>
<sequence length="215" mass="24199">MAANAISFANPMPDVYDILPPPLAELDNVLAFIYTGPCHPHEKDLRRTPLLVRRNKVKKALEWLKLNHESYADLNISHENLQEYPISGCPLVYAFRMSGDPQATEALPDNDDGLEDGTSNGQCSFTVHGLVGEDLETKPWDTLKSIAIRHLTESKKILGIGHAENPESIYHNTHLYPQMFSWLFPYGKGSFDQSAHAGVISTKAHKCWMLMYHDK</sequence>
<dbReference type="InterPro" id="IPR046700">
    <property type="entry name" value="DUF6570"/>
</dbReference>
<reference evidence="2 3" key="1">
    <citation type="journal article" date="2016" name="Mol. Biol. Evol.">
        <title>Comparative Genomics of Early-Diverging Mushroom-Forming Fungi Provides Insights into the Origins of Lignocellulose Decay Capabilities.</title>
        <authorList>
            <person name="Nagy L.G."/>
            <person name="Riley R."/>
            <person name="Tritt A."/>
            <person name="Adam C."/>
            <person name="Daum C."/>
            <person name="Floudas D."/>
            <person name="Sun H."/>
            <person name="Yadav J.S."/>
            <person name="Pangilinan J."/>
            <person name="Larsson K.H."/>
            <person name="Matsuura K."/>
            <person name="Barry K."/>
            <person name="Labutti K."/>
            <person name="Kuo R."/>
            <person name="Ohm R.A."/>
            <person name="Bhattacharya S.S."/>
            <person name="Shirouzu T."/>
            <person name="Yoshinaga Y."/>
            <person name="Martin F.M."/>
            <person name="Grigoriev I.V."/>
            <person name="Hibbett D.S."/>
        </authorList>
    </citation>
    <scope>NUCLEOTIDE SEQUENCE [LARGE SCALE GENOMIC DNA]</scope>
    <source>
        <strain evidence="2 3">CBS 109695</strain>
    </source>
</reference>
<dbReference type="Proteomes" id="UP000076532">
    <property type="component" value="Unassembled WGS sequence"/>
</dbReference>
<name>A0A166L2G3_9AGAM</name>
<dbReference type="STRING" id="436010.A0A166L2G3"/>
<dbReference type="AlphaFoldDB" id="A0A166L2G3"/>
<evidence type="ECO:0000313" key="3">
    <source>
        <dbReference type="Proteomes" id="UP000076532"/>
    </source>
</evidence>
<protein>
    <recommendedName>
        <fullName evidence="1">DUF6570 domain-containing protein</fullName>
    </recommendedName>
</protein>
<gene>
    <name evidence="2" type="ORF">FIBSPDRAFT_683366</name>
</gene>
<evidence type="ECO:0000259" key="1">
    <source>
        <dbReference type="Pfam" id="PF20209"/>
    </source>
</evidence>
<accession>A0A166L2G3</accession>